<gene>
    <name evidence="1" type="ORF">P154DRAFT_539309</name>
</gene>
<accession>A0A6A5W1E6</accession>
<sequence length="179" mass="19205">MAVFRTDGIALVTGSASGVGLGAASALVEPGALAVIFADINESRALDCARAGKLTSNSSPSRDFCSSGMVIKDTACFLHFKRVPRWPWDGWISWLNHHHAVIPAMLAPLFYCQRAGIDLSINTLVILQMPAAVRYLVTVQSSNCIYGIQSLVWDAPLRASCLTPPTTTGGYENPSQSYC</sequence>
<evidence type="ECO:0000313" key="2">
    <source>
        <dbReference type="Proteomes" id="UP000799779"/>
    </source>
</evidence>
<evidence type="ECO:0000313" key="1">
    <source>
        <dbReference type="EMBL" id="KAF1994729.1"/>
    </source>
</evidence>
<organism evidence="1 2">
    <name type="scientific">Amniculicola lignicola CBS 123094</name>
    <dbReference type="NCBI Taxonomy" id="1392246"/>
    <lineage>
        <taxon>Eukaryota</taxon>
        <taxon>Fungi</taxon>
        <taxon>Dikarya</taxon>
        <taxon>Ascomycota</taxon>
        <taxon>Pezizomycotina</taxon>
        <taxon>Dothideomycetes</taxon>
        <taxon>Pleosporomycetidae</taxon>
        <taxon>Pleosporales</taxon>
        <taxon>Amniculicolaceae</taxon>
        <taxon>Amniculicola</taxon>
    </lineage>
</organism>
<dbReference type="InterPro" id="IPR036291">
    <property type="entry name" value="NAD(P)-bd_dom_sf"/>
</dbReference>
<dbReference type="Gene3D" id="3.40.50.720">
    <property type="entry name" value="NAD(P)-binding Rossmann-like Domain"/>
    <property type="match status" value="1"/>
</dbReference>
<dbReference type="Proteomes" id="UP000799779">
    <property type="component" value="Unassembled WGS sequence"/>
</dbReference>
<proteinExistence type="predicted"/>
<reference evidence="1" key="1">
    <citation type="journal article" date="2020" name="Stud. Mycol.">
        <title>101 Dothideomycetes genomes: a test case for predicting lifestyles and emergence of pathogens.</title>
        <authorList>
            <person name="Haridas S."/>
            <person name="Albert R."/>
            <person name="Binder M."/>
            <person name="Bloem J."/>
            <person name="Labutti K."/>
            <person name="Salamov A."/>
            <person name="Andreopoulos B."/>
            <person name="Baker S."/>
            <person name="Barry K."/>
            <person name="Bills G."/>
            <person name="Bluhm B."/>
            <person name="Cannon C."/>
            <person name="Castanera R."/>
            <person name="Culley D."/>
            <person name="Daum C."/>
            <person name="Ezra D."/>
            <person name="Gonzalez J."/>
            <person name="Henrissat B."/>
            <person name="Kuo A."/>
            <person name="Liang C."/>
            <person name="Lipzen A."/>
            <person name="Lutzoni F."/>
            <person name="Magnuson J."/>
            <person name="Mondo S."/>
            <person name="Nolan M."/>
            <person name="Ohm R."/>
            <person name="Pangilinan J."/>
            <person name="Park H.-J."/>
            <person name="Ramirez L."/>
            <person name="Alfaro M."/>
            <person name="Sun H."/>
            <person name="Tritt A."/>
            <person name="Yoshinaga Y."/>
            <person name="Zwiers L.-H."/>
            <person name="Turgeon B."/>
            <person name="Goodwin S."/>
            <person name="Spatafora J."/>
            <person name="Crous P."/>
            <person name="Grigoriev I."/>
        </authorList>
    </citation>
    <scope>NUCLEOTIDE SEQUENCE</scope>
    <source>
        <strain evidence="1">CBS 123094</strain>
    </source>
</reference>
<protein>
    <recommendedName>
        <fullName evidence="3">NAD(P)-binding protein</fullName>
    </recommendedName>
</protein>
<dbReference type="SUPFAM" id="SSF51735">
    <property type="entry name" value="NAD(P)-binding Rossmann-fold domains"/>
    <property type="match status" value="1"/>
</dbReference>
<name>A0A6A5W1E6_9PLEO</name>
<evidence type="ECO:0008006" key="3">
    <source>
        <dbReference type="Google" id="ProtNLM"/>
    </source>
</evidence>
<dbReference type="EMBL" id="ML977652">
    <property type="protein sequence ID" value="KAF1994729.1"/>
    <property type="molecule type" value="Genomic_DNA"/>
</dbReference>
<dbReference type="AlphaFoldDB" id="A0A6A5W1E6"/>
<keyword evidence="2" id="KW-1185">Reference proteome</keyword>